<comment type="caution">
    <text evidence="1">The sequence shown here is derived from an EMBL/GenBank/DDBJ whole genome shotgun (WGS) entry which is preliminary data.</text>
</comment>
<evidence type="ECO:0000313" key="1">
    <source>
        <dbReference type="EMBL" id="MEM5496992.1"/>
    </source>
</evidence>
<protein>
    <submittedName>
        <fullName evidence="1">Polysialyltransferase family glycosyltransferase</fullName>
    </submittedName>
</protein>
<dbReference type="Proteomes" id="UP001461163">
    <property type="component" value="Unassembled WGS sequence"/>
</dbReference>
<reference evidence="1 2" key="1">
    <citation type="submission" date="2024-03" db="EMBL/GenBank/DDBJ databases">
        <title>Community enrichment and isolation of bacterial strains for fucoidan degradation.</title>
        <authorList>
            <person name="Sichert A."/>
        </authorList>
    </citation>
    <scope>NUCLEOTIDE SEQUENCE [LARGE SCALE GENOMIC DNA]</scope>
    <source>
        <strain evidence="1 2">AS12</strain>
    </source>
</reference>
<evidence type="ECO:0000313" key="2">
    <source>
        <dbReference type="Proteomes" id="UP001461163"/>
    </source>
</evidence>
<dbReference type="InterPro" id="IPR010866">
    <property type="entry name" value="A-2_8-polyST"/>
</dbReference>
<proteinExistence type="predicted"/>
<dbReference type="Pfam" id="PF07388">
    <property type="entry name" value="A-2_8-polyST"/>
    <property type="match status" value="1"/>
</dbReference>
<name>A0ABU9ST01_9ALTE</name>
<keyword evidence="2" id="KW-1185">Reference proteome</keyword>
<accession>A0ABU9ST01</accession>
<dbReference type="EMBL" id="JBBMQS010000003">
    <property type="protein sequence ID" value="MEM5496992.1"/>
    <property type="molecule type" value="Genomic_DNA"/>
</dbReference>
<organism evidence="1 2">
    <name type="scientific">Paraglaciecola mesophila</name>
    <dbReference type="NCBI Taxonomy" id="197222"/>
    <lineage>
        <taxon>Bacteria</taxon>
        <taxon>Pseudomonadati</taxon>
        <taxon>Pseudomonadota</taxon>
        <taxon>Gammaproteobacteria</taxon>
        <taxon>Alteromonadales</taxon>
        <taxon>Alteromonadaceae</taxon>
        <taxon>Paraglaciecola</taxon>
    </lineage>
</organism>
<sequence length="368" mass="43013">MLYLVVNNDFHVTNLLNQYKNFEQFEITVIRIPYSLNSNCRCLSDNILTISTPYRDIRDFVNPYKFYTAKRKVDVIPFTSDDIVIFLTEYDPINQYVAYSAKKSGAKSLLLEEGIAAYYKNKPEGRKSFSIKDRMKMFYINYVLGFDFIEFNKQGEMLFLQLNQKYIDIVLFYRDVKFYRDIKKVCINSCSEKYTELNSNSCIFLNQPLYQSYLNVNEYNSIVNEVLKEISSQFETVHFKFHPREDDSVKTYVKSLIETYSNIDVIADDFDISESINIYKPLHAISFFSDALFKLSESGLNVIFLYQLFPTLNENPVLISLSRVLSELRYSAPSSLRSLDCNTKFIPQCTGRNLGMLIEELVHEKHAS</sequence>
<dbReference type="RefSeq" id="WP_342881219.1">
    <property type="nucleotide sequence ID" value="NZ_JBBMQS010000003.1"/>
</dbReference>
<gene>
    <name evidence="1" type="ORF">WNY77_06255</name>
</gene>